<comment type="caution">
    <text evidence="5">The sequence shown here is derived from an EMBL/GenBank/DDBJ whole genome shotgun (WGS) entry which is preliminary data.</text>
</comment>
<dbReference type="GO" id="GO:0043565">
    <property type="term" value="F:sequence-specific DNA binding"/>
    <property type="evidence" value="ECO:0007669"/>
    <property type="project" value="InterPro"/>
</dbReference>
<dbReference type="PANTHER" id="PTHR43280:SF2">
    <property type="entry name" value="HTH-TYPE TRANSCRIPTIONAL REGULATOR EXSA"/>
    <property type="match status" value="1"/>
</dbReference>
<dbReference type="InterPro" id="IPR037923">
    <property type="entry name" value="HTH-like"/>
</dbReference>
<dbReference type="GO" id="GO:0003700">
    <property type="term" value="F:DNA-binding transcription factor activity"/>
    <property type="evidence" value="ECO:0007669"/>
    <property type="project" value="InterPro"/>
</dbReference>
<evidence type="ECO:0000313" key="5">
    <source>
        <dbReference type="EMBL" id="TLQ49537.1"/>
    </source>
</evidence>
<keyword evidence="3" id="KW-0804">Transcription</keyword>
<dbReference type="SUPFAM" id="SSF46689">
    <property type="entry name" value="Homeodomain-like"/>
    <property type="match status" value="1"/>
</dbReference>
<dbReference type="Proteomes" id="UP000306420">
    <property type="component" value="Unassembled WGS sequence"/>
</dbReference>
<dbReference type="InterPro" id="IPR020449">
    <property type="entry name" value="Tscrpt_reg_AraC-type_HTH"/>
</dbReference>
<dbReference type="InterPro" id="IPR009057">
    <property type="entry name" value="Homeodomain-like_sf"/>
</dbReference>
<dbReference type="Pfam" id="PF12833">
    <property type="entry name" value="HTH_18"/>
    <property type="match status" value="1"/>
</dbReference>
<dbReference type="SUPFAM" id="SSF51215">
    <property type="entry name" value="Regulatory protein AraC"/>
    <property type="match status" value="1"/>
</dbReference>
<gene>
    <name evidence="5" type="ORF">FEZ33_00715</name>
</gene>
<dbReference type="InterPro" id="IPR003313">
    <property type="entry name" value="AraC-bd"/>
</dbReference>
<reference evidence="5 6" key="1">
    <citation type="submission" date="2019-05" db="EMBL/GenBank/DDBJ databases">
        <title>The metagenome of a microbial culture collection derived from dairy environment covers the genomic content of the human microbiome.</title>
        <authorList>
            <person name="Roder T."/>
            <person name="Wuthrich D."/>
            <person name="Sattari Z."/>
            <person name="Von Ah U."/>
            <person name="Bar C."/>
            <person name="Ronchi F."/>
            <person name="Macpherson A.J."/>
            <person name="Ganal-Vonarburg S.C."/>
            <person name="Bruggmann R."/>
            <person name="Vergeres G."/>
        </authorList>
    </citation>
    <scope>NUCLEOTIDE SEQUENCE [LARGE SCALE GENOMIC DNA]</scope>
    <source>
        <strain evidence="5 6">FAM 24227</strain>
    </source>
</reference>
<keyword evidence="1" id="KW-0805">Transcription regulation</keyword>
<keyword evidence="2" id="KW-0238">DNA-binding</keyword>
<dbReference type="PROSITE" id="PS00041">
    <property type="entry name" value="HTH_ARAC_FAMILY_1"/>
    <property type="match status" value="1"/>
</dbReference>
<evidence type="ECO:0000256" key="3">
    <source>
        <dbReference type="ARBA" id="ARBA00023163"/>
    </source>
</evidence>
<dbReference type="PRINTS" id="PR00032">
    <property type="entry name" value="HTHARAC"/>
</dbReference>
<evidence type="ECO:0000256" key="1">
    <source>
        <dbReference type="ARBA" id="ARBA00023015"/>
    </source>
</evidence>
<dbReference type="InterPro" id="IPR018062">
    <property type="entry name" value="HTH_AraC-typ_CS"/>
</dbReference>
<dbReference type="PROSITE" id="PS01124">
    <property type="entry name" value="HTH_ARAC_FAMILY_2"/>
    <property type="match status" value="1"/>
</dbReference>
<sequence length="401" mass="45768">MLSELITKMGRGEKMYLKTTSNNHSEFYTIMDESSISKSKKTNRRMQIQKSDSELFFRFNQSVRLTSDIGLALIVLTTTPEDEVSYQEFILTNSIDLVPGVYFNTLAITEECSIFMEPLGKDSPKTVPTAKKIAIRKYEPKLMIEKLHTLFYQIKMAPFESLSIPGDYYELIIVDQGELIHHIDDAEYIAKKNDCFIYQPGQVRKQSITKDGVTSYLSIIFDAKGLTPTATNQIIHLGSQNTALIERIIELSNITTNGRYTDDEVLLNLKLILLKIVQGEANHTEKPTTSMRENYESELFQAMVDFLDAHVEDQNQVSDLVEHFSLSRSTIQSLFNKYANTTPKNYINTIRLNRSKQMIQETQMTLSQIADYLGYGSIQYFSRAFSKEFGLSPSSYAKSIV</sequence>
<dbReference type="Gene3D" id="1.10.10.60">
    <property type="entry name" value="Homeodomain-like"/>
    <property type="match status" value="1"/>
</dbReference>
<dbReference type="EMBL" id="VBSP01000001">
    <property type="protein sequence ID" value="TLQ49537.1"/>
    <property type="molecule type" value="Genomic_DNA"/>
</dbReference>
<dbReference type="OrthoDB" id="62429at2"/>
<protein>
    <submittedName>
        <fullName evidence="5">Helix-turn-helix domain-containing protein</fullName>
    </submittedName>
</protein>
<accession>A0A5R9EPH8</accession>
<proteinExistence type="predicted"/>
<dbReference type="Pfam" id="PF02311">
    <property type="entry name" value="AraC_binding"/>
    <property type="match status" value="1"/>
</dbReference>
<evidence type="ECO:0000313" key="6">
    <source>
        <dbReference type="Proteomes" id="UP000306420"/>
    </source>
</evidence>
<dbReference type="SMART" id="SM00342">
    <property type="entry name" value="HTH_ARAC"/>
    <property type="match status" value="1"/>
</dbReference>
<feature type="domain" description="HTH araC/xylS-type" evidence="4">
    <location>
        <begin position="301"/>
        <end position="399"/>
    </location>
</feature>
<dbReference type="PANTHER" id="PTHR43280">
    <property type="entry name" value="ARAC-FAMILY TRANSCRIPTIONAL REGULATOR"/>
    <property type="match status" value="1"/>
</dbReference>
<evidence type="ECO:0000259" key="4">
    <source>
        <dbReference type="PROSITE" id="PS01124"/>
    </source>
</evidence>
<name>A0A5R9EPH8_9LACT</name>
<dbReference type="AlphaFoldDB" id="A0A5R9EPH8"/>
<evidence type="ECO:0000256" key="2">
    <source>
        <dbReference type="ARBA" id="ARBA00023125"/>
    </source>
</evidence>
<dbReference type="InterPro" id="IPR018060">
    <property type="entry name" value="HTH_AraC"/>
</dbReference>
<organism evidence="5 6">
    <name type="scientific">Ruoffia tabacinasalis</name>
    <dbReference type="NCBI Taxonomy" id="87458"/>
    <lineage>
        <taxon>Bacteria</taxon>
        <taxon>Bacillati</taxon>
        <taxon>Bacillota</taxon>
        <taxon>Bacilli</taxon>
        <taxon>Lactobacillales</taxon>
        <taxon>Aerococcaceae</taxon>
        <taxon>Ruoffia</taxon>
    </lineage>
</organism>